<keyword evidence="2" id="KW-1185">Reference proteome</keyword>
<name>A0ABT6TBC5_9BACL</name>
<organism evidence="1 2">
    <name type="scientific">Cohnella hashimotonis</name>
    <dbReference type="NCBI Taxonomy" id="2826895"/>
    <lineage>
        <taxon>Bacteria</taxon>
        <taxon>Bacillati</taxon>
        <taxon>Bacillota</taxon>
        <taxon>Bacilli</taxon>
        <taxon>Bacillales</taxon>
        <taxon>Paenibacillaceae</taxon>
        <taxon>Cohnella</taxon>
    </lineage>
</organism>
<reference evidence="1" key="1">
    <citation type="submission" date="2023-04" db="EMBL/GenBank/DDBJ databases">
        <title>Comparative genomic analysis of Cohnella hashimotonis sp. nov., isolated from the International Space Station.</title>
        <authorList>
            <person name="Venkateswaran K."/>
            <person name="Simpson A."/>
        </authorList>
    </citation>
    <scope>NUCLEOTIDE SEQUENCE</scope>
    <source>
        <strain evidence="1">F6_2S_P_1</strain>
    </source>
</reference>
<evidence type="ECO:0000313" key="1">
    <source>
        <dbReference type="EMBL" id="MDI4644069.1"/>
    </source>
</evidence>
<protein>
    <submittedName>
        <fullName evidence="1">Uncharacterized protein</fullName>
    </submittedName>
</protein>
<dbReference type="RefSeq" id="WP_282907098.1">
    <property type="nucleotide sequence ID" value="NZ_JAGRPV010000001.1"/>
</dbReference>
<evidence type="ECO:0000313" key="2">
    <source>
        <dbReference type="Proteomes" id="UP001161691"/>
    </source>
</evidence>
<sequence>MQSLTILKWVIVCDTDTFGRVQDTGRSFRLLAESNGTDVYPCQAMLP</sequence>
<dbReference type="Proteomes" id="UP001161691">
    <property type="component" value="Unassembled WGS sequence"/>
</dbReference>
<dbReference type="EMBL" id="JAGRPV010000001">
    <property type="protein sequence ID" value="MDI4644069.1"/>
    <property type="molecule type" value="Genomic_DNA"/>
</dbReference>
<comment type="caution">
    <text evidence="1">The sequence shown here is derived from an EMBL/GenBank/DDBJ whole genome shotgun (WGS) entry which is preliminary data.</text>
</comment>
<accession>A0ABT6TBC5</accession>
<gene>
    <name evidence="1" type="ORF">KB449_03815</name>
</gene>
<proteinExistence type="predicted"/>